<dbReference type="Proteomes" id="UP000239322">
    <property type="component" value="Unassembled WGS sequence"/>
</dbReference>
<evidence type="ECO:0000313" key="3">
    <source>
        <dbReference type="EMBL" id="PRH77867.1"/>
    </source>
</evidence>
<gene>
    <name evidence="3" type="ORF">C6N75_17735</name>
</gene>
<dbReference type="AlphaFoldDB" id="A0A2S9PU54"/>
<evidence type="ECO:0000256" key="1">
    <source>
        <dbReference type="SAM" id="MobiDB-lite"/>
    </source>
</evidence>
<reference evidence="3 4" key="1">
    <citation type="submission" date="2018-03" db="EMBL/GenBank/DDBJ databases">
        <title>Novel Streptomyces sp. from soil.</title>
        <authorList>
            <person name="Tan G.Y.A."/>
            <person name="Lee Z.Y."/>
        </authorList>
    </citation>
    <scope>NUCLEOTIDE SEQUENCE [LARGE SCALE GENOMIC DNA]</scope>
    <source>
        <strain evidence="3 4">ST5x</strain>
    </source>
</reference>
<comment type="caution">
    <text evidence="3">The sequence shown here is derived from an EMBL/GenBank/DDBJ whole genome shotgun (WGS) entry which is preliminary data.</text>
</comment>
<sequence length="117" mass="13115">MVLVERAGRQRLSAAGHQTFTRAAEGGPRYAGTRFRHTGRRFERKHVMTTVAVLLLPLAALLLWMMDRLEDRLGDPPAQAPARHARRRRHLRLVPHPTPKRGGPREVATDGRCADAA</sequence>
<dbReference type="EMBL" id="PVLV01000270">
    <property type="protein sequence ID" value="PRH77867.1"/>
    <property type="molecule type" value="Genomic_DNA"/>
</dbReference>
<keyword evidence="2" id="KW-1133">Transmembrane helix</keyword>
<feature type="compositionally biased region" description="Basic and acidic residues" evidence="1">
    <location>
        <begin position="103"/>
        <end position="117"/>
    </location>
</feature>
<evidence type="ECO:0000256" key="2">
    <source>
        <dbReference type="SAM" id="Phobius"/>
    </source>
</evidence>
<keyword evidence="4" id="KW-1185">Reference proteome</keyword>
<feature type="compositionally biased region" description="Basic residues" evidence="1">
    <location>
        <begin position="83"/>
        <end position="93"/>
    </location>
</feature>
<feature type="region of interest" description="Disordered" evidence="1">
    <location>
        <begin position="73"/>
        <end position="117"/>
    </location>
</feature>
<proteinExistence type="predicted"/>
<accession>A0A2S9PU54</accession>
<name>A0A2S9PU54_9ACTN</name>
<keyword evidence="2" id="KW-0812">Transmembrane</keyword>
<protein>
    <submittedName>
        <fullName evidence="3">Uncharacterized protein</fullName>
    </submittedName>
</protein>
<organism evidence="3 4">
    <name type="scientific">Streptomyces solincola</name>
    <dbReference type="NCBI Taxonomy" id="2100817"/>
    <lineage>
        <taxon>Bacteria</taxon>
        <taxon>Bacillati</taxon>
        <taxon>Actinomycetota</taxon>
        <taxon>Actinomycetes</taxon>
        <taxon>Kitasatosporales</taxon>
        <taxon>Streptomycetaceae</taxon>
        <taxon>Streptomyces</taxon>
    </lineage>
</organism>
<keyword evidence="2" id="KW-0472">Membrane</keyword>
<feature type="transmembrane region" description="Helical" evidence="2">
    <location>
        <begin position="46"/>
        <end position="66"/>
    </location>
</feature>
<evidence type="ECO:0000313" key="4">
    <source>
        <dbReference type="Proteomes" id="UP000239322"/>
    </source>
</evidence>